<comment type="caution">
    <text evidence="8">The sequence shown here is derived from an EMBL/GenBank/DDBJ whole genome shotgun (WGS) entry which is preliminary data.</text>
</comment>
<comment type="cofactor">
    <cofactor evidence="7">
        <name>[2Fe-2S] cluster</name>
        <dbReference type="ChEBI" id="CHEBI:190135"/>
    </cofactor>
    <text evidence="7">Binds 1 [2Fe-2S] cluster.</text>
</comment>
<protein>
    <submittedName>
        <fullName evidence="8">NADH dehydrogenase</fullName>
    </submittedName>
</protein>
<dbReference type="PANTHER" id="PTHR43342:SF1">
    <property type="entry name" value="BIFURCATING [FEFE] HYDROGENASE GAMMA SUBUNIT"/>
    <property type="match status" value="1"/>
</dbReference>
<evidence type="ECO:0000256" key="5">
    <source>
        <dbReference type="ARBA" id="ARBA00023014"/>
    </source>
</evidence>
<accession>A0A1F5VJZ8</accession>
<proteinExistence type="inferred from homology"/>
<reference evidence="8 9" key="1">
    <citation type="journal article" date="2016" name="Nat. Commun.">
        <title>Thousands of microbial genomes shed light on interconnected biogeochemical processes in an aquifer system.</title>
        <authorList>
            <person name="Anantharaman K."/>
            <person name="Brown C.T."/>
            <person name="Hug L.A."/>
            <person name="Sharon I."/>
            <person name="Castelle C.J."/>
            <person name="Probst A.J."/>
            <person name="Thomas B.C."/>
            <person name="Singh A."/>
            <person name="Wilkins M.J."/>
            <person name="Karaoz U."/>
            <person name="Brodie E.L."/>
            <person name="Williams K.H."/>
            <person name="Hubbard S.S."/>
            <person name="Banfield J.F."/>
        </authorList>
    </citation>
    <scope>NUCLEOTIDE SEQUENCE [LARGE SCALE GENOMIC DNA]</scope>
</reference>
<evidence type="ECO:0000256" key="6">
    <source>
        <dbReference type="ARBA" id="ARBA00034078"/>
    </source>
</evidence>
<name>A0A1F5VJZ8_9BACT</name>
<comment type="similarity">
    <text evidence="1">Belongs to the complex I 24 kDa subunit family.</text>
</comment>
<comment type="cofactor">
    <cofactor evidence="6">
        <name>[2Fe-2S] cluster</name>
        <dbReference type="ChEBI" id="CHEBI:190135"/>
    </cofactor>
</comment>
<feature type="binding site" evidence="7">
    <location>
        <position position="123"/>
    </location>
    <ligand>
        <name>[2Fe-2S] cluster</name>
        <dbReference type="ChEBI" id="CHEBI:190135"/>
    </ligand>
</feature>
<feature type="binding site" evidence="7">
    <location>
        <position position="83"/>
    </location>
    <ligand>
        <name>[2Fe-2S] cluster</name>
        <dbReference type="ChEBI" id="CHEBI:190135"/>
    </ligand>
</feature>
<dbReference type="AlphaFoldDB" id="A0A1F5VJZ8"/>
<dbReference type="Pfam" id="PF01257">
    <property type="entry name" value="2Fe-2S_thioredx"/>
    <property type="match status" value="1"/>
</dbReference>
<organism evidence="8 9">
    <name type="scientific">Candidatus Fischerbacteria bacterium RBG_13_37_8</name>
    <dbReference type="NCBI Taxonomy" id="1817863"/>
    <lineage>
        <taxon>Bacteria</taxon>
        <taxon>Candidatus Fischeribacteriota</taxon>
    </lineage>
</organism>
<dbReference type="FunFam" id="3.40.30.10:FF:000015">
    <property type="entry name" value="NADH-quinone oxidoreductase subunit E"/>
    <property type="match status" value="1"/>
</dbReference>
<evidence type="ECO:0000256" key="7">
    <source>
        <dbReference type="PIRSR" id="PIRSR000216-1"/>
    </source>
</evidence>
<dbReference type="Gene3D" id="1.10.10.1590">
    <property type="entry name" value="NADH-quinone oxidoreductase subunit E"/>
    <property type="match status" value="1"/>
</dbReference>
<dbReference type="GO" id="GO:0046872">
    <property type="term" value="F:metal ion binding"/>
    <property type="evidence" value="ECO:0007669"/>
    <property type="project" value="UniProtKB-KW"/>
</dbReference>
<evidence type="ECO:0000313" key="8">
    <source>
        <dbReference type="EMBL" id="OGF63538.1"/>
    </source>
</evidence>
<gene>
    <name evidence="8" type="ORF">A2Y62_16505</name>
</gene>
<keyword evidence="4 7" id="KW-0408">Iron</keyword>
<dbReference type="CDD" id="cd03064">
    <property type="entry name" value="TRX_Fd_NuoE"/>
    <property type="match status" value="1"/>
</dbReference>
<keyword evidence="2 7" id="KW-0001">2Fe-2S</keyword>
<feature type="binding site" evidence="7">
    <location>
        <position position="78"/>
    </location>
    <ligand>
        <name>[2Fe-2S] cluster</name>
        <dbReference type="ChEBI" id="CHEBI:190135"/>
    </ligand>
</feature>
<dbReference type="InterPro" id="IPR036249">
    <property type="entry name" value="Thioredoxin-like_sf"/>
</dbReference>
<dbReference type="InterPro" id="IPR041921">
    <property type="entry name" value="NuoE_N"/>
</dbReference>
<keyword evidence="3 7" id="KW-0479">Metal-binding</keyword>
<dbReference type="SUPFAM" id="SSF52833">
    <property type="entry name" value="Thioredoxin-like"/>
    <property type="match status" value="1"/>
</dbReference>
<keyword evidence="5 7" id="KW-0411">Iron-sulfur</keyword>
<dbReference type="STRING" id="1817863.A2Y62_16505"/>
<dbReference type="GO" id="GO:0051537">
    <property type="term" value="F:2 iron, 2 sulfur cluster binding"/>
    <property type="evidence" value="ECO:0007669"/>
    <property type="project" value="UniProtKB-KW"/>
</dbReference>
<evidence type="ECO:0000256" key="2">
    <source>
        <dbReference type="ARBA" id="ARBA00022714"/>
    </source>
</evidence>
<dbReference type="Proteomes" id="UP000178943">
    <property type="component" value="Unassembled WGS sequence"/>
</dbReference>
<dbReference type="PANTHER" id="PTHR43342">
    <property type="entry name" value="NADH-QUINONE OXIDOREDUCTASE, E SUBUNIT"/>
    <property type="match status" value="1"/>
</dbReference>
<dbReference type="PROSITE" id="PS01099">
    <property type="entry name" value="COMPLEX1_24K"/>
    <property type="match status" value="1"/>
</dbReference>
<evidence type="ECO:0000313" key="9">
    <source>
        <dbReference type="Proteomes" id="UP000178943"/>
    </source>
</evidence>
<sequence length="159" mass="17971">MIIEVTKVESLLQRHERKKNSLLAVLQDIQDEYNYLPKEALQIISKHLEIPLIDVVGVATFYRAFSLEPRGKHMCKVCLGTACHIRGGPKILDEVEKKLDVAPGQTTKDRQFTLETVNCLGCCAIGPVMVVDEDYHAHVSTKQVDQILKQYRKKGKGKK</sequence>
<evidence type="ECO:0000256" key="4">
    <source>
        <dbReference type="ARBA" id="ARBA00023004"/>
    </source>
</evidence>
<dbReference type="InterPro" id="IPR002023">
    <property type="entry name" value="NuoE-like"/>
</dbReference>
<dbReference type="EMBL" id="MFGW01000163">
    <property type="protein sequence ID" value="OGF63538.1"/>
    <property type="molecule type" value="Genomic_DNA"/>
</dbReference>
<dbReference type="InterPro" id="IPR028431">
    <property type="entry name" value="NADP_DH_HndA-like"/>
</dbReference>
<evidence type="ECO:0000256" key="1">
    <source>
        <dbReference type="ARBA" id="ARBA00010643"/>
    </source>
</evidence>
<dbReference type="PIRSF" id="PIRSF000216">
    <property type="entry name" value="NADH_DH_24kDa"/>
    <property type="match status" value="1"/>
</dbReference>
<dbReference type="NCBIfam" id="NF005722">
    <property type="entry name" value="PRK07539.1-2"/>
    <property type="match status" value="1"/>
</dbReference>
<dbReference type="Gene3D" id="3.40.30.10">
    <property type="entry name" value="Glutaredoxin"/>
    <property type="match status" value="1"/>
</dbReference>
<dbReference type="GO" id="GO:0016491">
    <property type="term" value="F:oxidoreductase activity"/>
    <property type="evidence" value="ECO:0007669"/>
    <property type="project" value="InterPro"/>
</dbReference>
<feature type="binding site" evidence="7">
    <location>
        <position position="119"/>
    </location>
    <ligand>
        <name>[2Fe-2S] cluster</name>
        <dbReference type="ChEBI" id="CHEBI:190135"/>
    </ligand>
</feature>
<evidence type="ECO:0000256" key="3">
    <source>
        <dbReference type="ARBA" id="ARBA00022723"/>
    </source>
</evidence>
<dbReference type="InterPro" id="IPR042128">
    <property type="entry name" value="NuoE_dom"/>
</dbReference>